<dbReference type="RefSeq" id="WP_020741480.1">
    <property type="nucleotide sequence ID" value="NC_021658.1"/>
</dbReference>
<keyword evidence="3" id="KW-0596">Phosphopantetheine</keyword>
<evidence type="ECO:0000313" key="11">
    <source>
        <dbReference type="Proteomes" id="UP000014803"/>
    </source>
</evidence>
<dbReference type="PROSITE" id="PS00455">
    <property type="entry name" value="AMP_BINDING"/>
    <property type="match status" value="1"/>
</dbReference>
<dbReference type="Gene3D" id="3.30.300.30">
    <property type="match status" value="2"/>
</dbReference>
<evidence type="ECO:0000256" key="7">
    <source>
        <dbReference type="SAM" id="MobiDB-lite"/>
    </source>
</evidence>
<organism evidence="10 11">
    <name type="scientific">Sorangium cellulosum So0157-2</name>
    <dbReference type="NCBI Taxonomy" id="1254432"/>
    <lineage>
        <taxon>Bacteria</taxon>
        <taxon>Pseudomonadati</taxon>
        <taxon>Myxococcota</taxon>
        <taxon>Polyangia</taxon>
        <taxon>Polyangiales</taxon>
        <taxon>Polyangiaceae</taxon>
        <taxon>Sorangium</taxon>
    </lineage>
</organism>
<dbReference type="OrthoDB" id="9803968at2"/>
<dbReference type="InterPro" id="IPR000873">
    <property type="entry name" value="AMP-dep_synth/lig_dom"/>
</dbReference>
<dbReference type="SMART" id="SM01294">
    <property type="entry name" value="PKS_PP_betabranch"/>
    <property type="match status" value="1"/>
</dbReference>
<dbReference type="InterPro" id="IPR045851">
    <property type="entry name" value="AMP-bd_C_sf"/>
</dbReference>
<name>S4Y9M3_SORCE</name>
<dbReference type="GO" id="GO:0008610">
    <property type="term" value="P:lipid biosynthetic process"/>
    <property type="evidence" value="ECO:0007669"/>
    <property type="project" value="InterPro"/>
</dbReference>
<proteinExistence type="inferred from homology"/>
<dbReference type="PROSITE" id="PS50075">
    <property type="entry name" value="CARRIER"/>
    <property type="match status" value="2"/>
</dbReference>
<dbReference type="SMART" id="SM00823">
    <property type="entry name" value="PKS_PP"/>
    <property type="match status" value="2"/>
</dbReference>
<dbReference type="InterPro" id="IPR040097">
    <property type="entry name" value="FAAL/FAAC"/>
</dbReference>
<dbReference type="FunFam" id="1.10.1200.10:FF:000016">
    <property type="entry name" value="Non-ribosomal peptide synthase"/>
    <property type="match status" value="2"/>
</dbReference>
<dbReference type="FunFam" id="3.40.50.12780:FF:000012">
    <property type="entry name" value="Non-ribosomal peptide synthetase"/>
    <property type="match status" value="1"/>
</dbReference>
<dbReference type="PROSITE" id="PS00012">
    <property type="entry name" value="PHOSPHOPANTETHEINE"/>
    <property type="match status" value="1"/>
</dbReference>
<dbReference type="Pfam" id="PF13193">
    <property type="entry name" value="AMP-binding_C"/>
    <property type="match status" value="1"/>
</dbReference>
<keyword evidence="8" id="KW-0812">Transmembrane</keyword>
<dbReference type="CDD" id="cd05931">
    <property type="entry name" value="FAAL"/>
    <property type="match status" value="1"/>
</dbReference>
<dbReference type="GO" id="GO:0071766">
    <property type="term" value="P:Actinobacterium-type cell wall biogenesis"/>
    <property type="evidence" value="ECO:0007669"/>
    <property type="project" value="UniProtKB-ARBA"/>
</dbReference>
<dbReference type="Pfam" id="PF00501">
    <property type="entry name" value="AMP-binding"/>
    <property type="match status" value="2"/>
</dbReference>
<dbReference type="InterPro" id="IPR009081">
    <property type="entry name" value="PP-bd_ACP"/>
</dbReference>
<evidence type="ECO:0000256" key="3">
    <source>
        <dbReference type="ARBA" id="ARBA00022450"/>
    </source>
</evidence>
<gene>
    <name evidence="10" type="ORF">SCE1572_48230</name>
</gene>
<dbReference type="GO" id="GO:0072330">
    <property type="term" value="P:monocarboxylic acid biosynthetic process"/>
    <property type="evidence" value="ECO:0007669"/>
    <property type="project" value="UniProtKB-ARBA"/>
</dbReference>
<dbReference type="GO" id="GO:0005829">
    <property type="term" value="C:cytosol"/>
    <property type="evidence" value="ECO:0007669"/>
    <property type="project" value="TreeGrafter"/>
</dbReference>
<feature type="region of interest" description="Disordered" evidence="7">
    <location>
        <begin position="1774"/>
        <end position="1818"/>
    </location>
</feature>
<sequence length="1818" mass="195728">MESNRSQTGAISDRDAAEPATLVALLRRRAEQRPSAHAYTFLLDGETDARSMTYGELDQRARALAAELQPGARAGERALLLVPPGLDFIAAFFACLYAGLVAGAGPVPQRKSGLLRVLAIVRDCRPSVVLTTEAFLGAAAMPVPLPQRKSGLLRVLAIVRDCRPSVVLTTEAFLGAAAMLREDPSLAELSQLRCVAVDAARDGQGDGWRPPRVTAETVAFLQYTSGSTGTPKGVVLTHENLLRNERMIQRAFAHTEESVIVGWLPPHHDMGLIGNILQPLYVGVPCVQLSPDQFLMRPRRWLEAISRYRATTSGGPNFAYELCVRKIAPEQRGGLDLASWKVAFNGAEPVRAATLDRFAEAFAPAGFRRAAFYPCYGLAEATLLVSGGAADAPPVVRAADRAALEQGRAAFDPRDPEAAVALVGCGRSPDGDEVRIVDPETRRPCEDERVGEIWVAGASVAQGYWERPEDTAATFEARLATGGGPFLRTGDLGFLSRGELYVTGRLKDLIIVRGRNVYPQDLELTAEQSHPGLRAGGGAAFSVDVDGEERVVLVQELGRGAAASADPAEIGAAIQRAVADRHEVAIHAVALIKPGSLPRTTSGKVQRRACRARFLDGSLGTVWRSALEPPAGAGDEREEPPRTALERALAGIWAEVLGRARIGRDEEFLSLGGDSLRAMQVSGRVSEALGVEVGPAQLFETTTVAALAAWIEGRQGSAPAGGAAPLAPEERPERPPLSLVQERLWFLEQLVAGAPVYHIAAALRLSGALDTGALEQAVTALAARHEALRTSFPSACGQPFQRIAPAAKVALPIEDLGALAEEDREPALRARLREEARRAFDLAEAPPVRWTLLRKGEREHALAITCHHLIADGWSMNVLLRELALIYGALAAGRAPELAPLPIQPADHALWQRRTEQAAARERELAYFRERLKGPVPPLSLPTDRPRPSVQSYAGAREELALPPELVARLTALGRGAGATLFTTVAAGLFALLHRYTGQSDVCIGTPVAARPRAALEGAVGCFLNTLALRVDLAGNPRVAELIARVRAAVTEGQAHQEAPFERVLEALSLERSLSHSPLFNVMLAMDPAPERAPEIPGLSIEVQRVDTGTAQFDLALNLTLDGQGARGAWEYNTDLFDRATVARMARHLVAILEGFAAAPEARLSDLPMMDAGERRQVLAGWNATERAYPGDLRVHALFEAQAARTPDATAVIFEDRRLSYRELDARANQVAHALRRRGVGPDGLVAVAAERSVELVVALLGVLKAGAAYVPIDPDYPAERIAFMLDDAAAPVLLTQWPVASRLPPHRAQLLCLDADRAALDGESTAKPAVAVSPDNLAYTIYTSGSTGRPKGAGNTHRGLLNRLQWMQERYALTAEDRVFQKTPFSFDVSVWEFFWPLITGAGLVVARPGDHRDGERLIELIARHGVTTVHFVPPMLQAFLETPGASSCASLRRVICSGEALPAELARRCFERLPHAELHNLYGPTEASIDVTAWACQPLDTSASVPIGTPIANTQIYLLDRHGHPVPVGVAGELYIGGVGLARGYHNRPALTAERFVPDPFGAAPGGRLYRTGDLARHRPDGAIEFLGRLDHQVKLRGLRVELGEIEARLLLHPSVGEAVVLARDEAHGGKRLVAYVTGRDGATPEPETLRAWLADALPAYMVPAPILPLPRLPLSPNGKVDRRALPAPEQVNAPTRATTPPRTDLERAIAAIWRDVLSTPQVGVHDNFFDLGGHSLLLAKVHSRLREEVDRALPMLVLFQHPTIASLAAALSREASEPAPEEGERSGERASAAQERRGELFARRRGGRGALETKK</sequence>
<dbReference type="SUPFAM" id="SSF52777">
    <property type="entry name" value="CoA-dependent acyltransferases"/>
    <property type="match status" value="2"/>
</dbReference>
<dbReference type="InterPro" id="IPR042099">
    <property type="entry name" value="ANL_N_sf"/>
</dbReference>
<dbReference type="Pfam" id="PF23024">
    <property type="entry name" value="AMP-dom_DIP2-like"/>
    <property type="match status" value="1"/>
</dbReference>
<dbReference type="Gene3D" id="3.30.559.30">
    <property type="entry name" value="Nonribosomal peptide synthetase, condensation domain"/>
    <property type="match status" value="1"/>
</dbReference>
<protein>
    <recommendedName>
        <fullName evidence="9">Carrier domain-containing protein</fullName>
    </recommendedName>
</protein>
<dbReference type="CDD" id="cd19531">
    <property type="entry name" value="LCL_NRPS-like"/>
    <property type="match status" value="1"/>
</dbReference>
<dbReference type="STRING" id="1254432.SCE1572_48230"/>
<accession>S4Y9M3</accession>
<evidence type="ECO:0000256" key="4">
    <source>
        <dbReference type="ARBA" id="ARBA00022553"/>
    </source>
</evidence>
<keyword evidence="8" id="KW-1133">Transmembrane helix</keyword>
<dbReference type="InterPro" id="IPR020845">
    <property type="entry name" value="AMP-binding_CS"/>
</dbReference>
<comment type="similarity">
    <text evidence="2">Belongs to the ATP-dependent AMP-binding enzyme family.</text>
</comment>
<feature type="compositionally biased region" description="Basic and acidic residues" evidence="7">
    <location>
        <begin position="1785"/>
        <end position="1805"/>
    </location>
</feature>
<keyword evidence="4" id="KW-0597">Phosphoprotein</keyword>
<dbReference type="GO" id="GO:0006631">
    <property type="term" value="P:fatty acid metabolic process"/>
    <property type="evidence" value="ECO:0007669"/>
    <property type="project" value="UniProtKB-KW"/>
</dbReference>
<dbReference type="InterPro" id="IPR025110">
    <property type="entry name" value="AMP-bd_C"/>
</dbReference>
<dbReference type="GO" id="GO:0031177">
    <property type="term" value="F:phosphopantetheine binding"/>
    <property type="evidence" value="ECO:0007669"/>
    <property type="project" value="InterPro"/>
</dbReference>
<dbReference type="FunFam" id="3.40.50.12780:FF:000013">
    <property type="entry name" value="Long-chain-fatty-acid--AMP ligase FadD32"/>
    <property type="match status" value="1"/>
</dbReference>
<comment type="cofactor">
    <cofactor evidence="1">
        <name>pantetheine 4'-phosphate</name>
        <dbReference type="ChEBI" id="CHEBI:47942"/>
    </cofactor>
</comment>
<evidence type="ECO:0000259" key="9">
    <source>
        <dbReference type="PROSITE" id="PS50075"/>
    </source>
</evidence>
<evidence type="ECO:0000256" key="2">
    <source>
        <dbReference type="ARBA" id="ARBA00006432"/>
    </source>
</evidence>
<dbReference type="Pfam" id="PF00550">
    <property type="entry name" value="PP-binding"/>
    <property type="match status" value="2"/>
</dbReference>
<feature type="transmembrane region" description="Helical" evidence="8">
    <location>
        <begin position="88"/>
        <end position="107"/>
    </location>
</feature>
<dbReference type="SUPFAM" id="SSF56801">
    <property type="entry name" value="Acetyl-CoA synthetase-like"/>
    <property type="match status" value="2"/>
</dbReference>
<dbReference type="Gene3D" id="3.40.50.980">
    <property type="match status" value="2"/>
</dbReference>
<feature type="domain" description="Carrier" evidence="9">
    <location>
        <begin position="640"/>
        <end position="715"/>
    </location>
</feature>
<dbReference type="SUPFAM" id="SSF47336">
    <property type="entry name" value="ACP-like"/>
    <property type="match status" value="2"/>
</dbReference>
<dbReference type="FunFam" id="3.30.300.30:FF:000010">
    <property type="entry name" value="Enterobactin synthetase component F"/>
    <property type="match status" value="1"/>
</dbReference>
<dbReference type="InterPro" id="IPR006162">
    <property type="entry name" value="Ppantetheine_attach_site"/>
</dbReference>
<dbReference type="EMBL" id="CP003969">
    <property type="protein sequence ID" value="AGP41609.1"/>
    <property type="molecule type" value="Genomic_DNA"/>
</dbReference>
<dbReference type="eggNOG" id="COG0318">
    <property type="taxonomic scope" value="Bacteria"/>
</dbReference>
<dbReference type="InterPro" id="IPR020806">
    <property type="entry name" value="PKS_PP-bd"/>
</dbReference>
<dbReference type="InterPro" id="IPR010071">
    <property type="entry name" value="AA_adenyl_dom"/>
</dbReference>
<dbReference type="NCBIfam" id="TIGR01733">
    <property type="entry name" value="AA-adenyl-dom"/>
    <property type="match status" value="1"/>
</dbReference>
<evidence type="ECO:0000256" key="1">
    <source>
        <dbReference type="ARBA" id="ARBA00001957"/>
    </source>
</evidence>
<evidence type="ECO:0000313" key="10">
    <source>
        <dbReference type="EMBL" id="AGP41609.1"/>
    </source>
</evidence>
<dbReference type="HOGENOM" id="CLU_000022_0_9_7"/>
<dbReference type="eggNOG" id="COG1020">
    <property type="taxonomic scope" value="Bacteria"/>
</dbReference>
<dbReference type="InterPro" id="IPR001242">
    <property type="entry name" value="Condensation_dom"/>
</dbReference>
<dbReference type="FunFam" id="2.30.38.10:FF:000001">
    <property type="entry name" value="Non-ribosomal peptide synthetase PvdI"/>
    <property type="match status" value="1"/>
</dbReference>
<dbReference type="PANTHER" id="PTHR45527:SF1">
    <property type="entry name" value="FATTY ACID SYNTHASE"/>
    <property type="match status" value="1"/>
</dbReference>
<dbReference type="FunFam" id="3.40.50.980:FF:000002">
    <property type="entry name" value="Enterobactin synthetase component F"/>
    <property type="match status" value="1"/>
</dbReference>
<dbReference type="GO" id="GO:0043041">
    <property type="term" value="P:amino acid activation for nonribosomal peptide biosynthetic process"/>
    <property type="evidence" value="ECO:0007669"/>
    <property type="project" value="TreeGrafter"/>
</dbReference>
<dbReference type="KEGG" id="scu:SCE1572_48230"/>
<dbReference type="FunFam" id="3.40.50.980:FF:000001">
    <property type="entry name" value="Non-ribosomal peptide synthetase"/>
    <property type="match status" value="1"/>
</dbReference>
<dbReference type="CDD" id="cd17646">
    <property type="entry name" value="A_NRPS_AB3403-like"/>
    <property type="match status" value="1"/>
</dbReference>
<dbReference type="Proteomes" id="UP000014803">
    <property type="component" value="Chromosome"/>
</dbReference>
<keyword evidence="5" id="KW-0276">Fatty acid metabolism</keyword>
<dbReference type="Pfam" id="PF00668">
    <property type="entry name" value="Condensation"/>
    <property type="match status" value="1"/>
</dbReference>
<dbReference type="Gene3D" id="3.40.50.12780">
    <property type="entry name" value="N-terminal domain of ligase-like"/>
    <property type="match status" value="2"/>
</dbReference>
<keyword evidence="8" id="KW-0472">Membrane</keyword>
<evidence type="ECO:0000256" key="5">
    <source>
        <dbReference type="ARBA" id="ARBA00022832"/>
    </source>
</evidence>
<dbReference type="Gene3D" id="2.30.38.10">
    <property type="entry name" value="Luciferase, Domain 3"/>
    <property type="match status" value="1"/>
</dbReference>
<dbReference type="GO" id="GO:0003824">
    <property type="term" value="F:catalytic activity"/>
    <property type="evidence" value="ECO:0007669"/>
    <property type="project" value="InterPro"/>
</dbReference>
<feature type="domain" description="Carrier" evidence="9">
    <location>
        <begin position="1703"/>
        <end position="1778"/>
    </location>
</feature>
<dbReference type="InterPro" id="IPR036736">
    <property type="entry name" value="ACP-like_sf"/>
</dbReference>
<dbReference type="InterPro" id="IPR023213">
    <property type="entry name" value="CAT-like_dom_sf"/>
</dbReference>
<dbReference type="PATRIC" id="fig|1254432.3.peg.10880"/>
<reference evidence="10 11" key="1">
    <citation type="journal article" date="2013" name="Sci. Rep.">
        <title>Extraordinary expansion of a Sorangium cellulosum genome from an alkaline milieu.</title>
        <authorList>
            <person name="Han K."/>
            <person name="Li Z.F."/>
            <person name="Peng R."/>
            <person name="Zhu L.P."/>
            <person name="Zhou T."/>
            <person name="Wang L.G."/>
            <person name="Li S.G."/>
            <person name="Zhang X.B."/>
            <person name="Hu W."/>
            <person name="Wu Z.H."/>
            <person name="Qin N."/>
            <person name="Li Y.Z."/>
        </authorList>
    </citation>
    <scope>NUCLEOTIDE SEQUENCE [LARGE SCALE GENOMIC DNA]</scope>
    <source>
        <strain evidence="10 11">So0157-2</strain>
    </source>
</reference>
<dbReference type="GO" id="GO:0044550">
    <property type="term" value="P:secondary metabolite biosynthetic process"/>
    <property type="evidence" value="ECO:0007669"/>
    <property type="project" value="UniProtKB-ARBA"/>
</dbReference>
<dbReference type="PANTHER" id="PTHR45527">
    <property type="entry name" value="NONRIBOSOMAL PEPTIDE SYNTHETASE"/>
    <property type="match status" value="1"/>
</dbReference>
<dbReference type="Gene3D" id="3.30.559.10">
    <property type="entry name" value="Chloramphenicol acetyltransferase-like domain"/>
    <property type="match status" value="1"/>
</dbReference>
<keyword evidence="6" id="KW-0443">Lipid metabolism</keyword>
<evidence type="ECO:0000256" key="6">
    <source>
        <dbReference type="ARBA" id="ARBA00023098"/>
    </source>
</evidence>
<dbReference type="Gene3D" id="1.10.1200.10">
    <property type="entry name" value="ACP-like"/>
    <property type="match status" value="2"/>
</dbReference>
<evidence type="ECO:0000256" key="8">
    <source>
        <dbReference type="SAM" id="Phobius"/>
    </source>
</evidence>